<dbReference type="InterPro" id="IPR005225">
    <property type="entry name" value="Small_GTP-bd"/>
</dbReference>
<dbReference type="Gene3D" id="3.40.50.300">
    <property type="entry name" value="P-loop containing nucleotide triphosphate hydrolases"/>
    <property type="match status" value="1"/>
</dbReference>
<reference evidence="2" key="1">
    <citation type="submission" date="2016-10" db="EMBL/GenBank/DDBJ databases">
        <authorList>
            <person name="Benchimol M."/>
            <person name="Almeida L.G."/>
            <person name="Vasconcelos A.T."/>
            <person name="Perreira-Neves A."/>
            <person name="Rosa I.A."/>
            <person name="Tasca T."/>
            <person name="Bogo M.R."/>
            <person name="de Souza W."/>
        </authorList>
    </citation>
    <scope>NUCLEOTIDE SEQUENCE [LARGE SCALE GENOMIC DNA]</scope>
    <source>
        <strain evidence="2">K</strain>
    </source>
</reference>
<organism evidence="2 3">
    <name type="scientific">Tritrichomonas foetus</name>
    <dbReference type="NCBI Taxonomy" id="1144522"/>
    <lineage>
        <taxon>Eukaryota</taxon>
        <taxon>Metamonada</taxon>
        <taxon>Parabasalia</taxon>
        <taxon>Tritrichomonadida</taxon>
        <taxon>Tritrichomonadidae</taxon>
        <taxon>Tritrichomonas</taxon>
    </lineage>
</organism>
<keyword evidence="3" id="KW-1185">Reference proteome</keyword>
<accession>A0A1J4KWH7</accession>
<dbReference type="EMBL" id="MLAK01000250">
    <property type="protein sequence ID" value="OHT15232.1"/>
    <property type="molecule type" value="Genomic_DNA"/>
</dbReference>
<dbReference type="InterPro" id="IPR001806">
    <property type="entry name" value="Small_GTPase"/>
</dbReference>
<dbReference type="Pfam" id="PF00071">
    <property type="entry name" value="Ras"/>
    <property type="match status" value="1"/>
</dbReference>
<dbReference type="GeneID" id="94832414"/>
<dbReference type="OrthoDB" id="48625at2759"/>
<dbReference type="PROSITE" id="PS51421">
    <property type="entry name" value="RAS"/>
    <property type="match status" value="1"/>
</dbReference>
<dbReference type="SUPFAM" id="SSF52540">
    <property type="entry name" value="P-loop containing nucleoside triphosphate hydrolases"/>
    <property type="match status" value="1"/>
</dbReference>
<dbReference type="PROSITE" id="PS51419">
    <property type="entry name" value="RAB"/>
    <property type="match status" value="1"/>
</dbReference>
<dbReference type="FunFam" id="3.40.50.300:FF:000808">
    <property type="entry name" value="Small GTP-binding protein, putative"/>
    <property type="match status" value="1"/>
</dbReference>
<dbReference type="RefSeq" id="XP_068368368.1">
    <property type="nucleotide sequence ID" value="XM_068497710.1"/>
</dbReference>
<dbReference type="VEuPathDB" id="TrichDB:TRFO_14255"/>
<keyword evidence="1" id="KW-0547">Nucleotide-binding</keyword>
<dbReference type="CDD" id="cd00154">
    <property type="entry name" value="Rab"/>
    <property type="match status" value="1"/>
</dbReference>
<dbReference type="SMART" id="SM00176">
    <property type="entry name" value="RAN"/>
    <property type="match status" value="1"/>
</dbReference>
<dbReference type="PROSITE" id="PS51417">
    <property type="entry name" value="ARF"/>
    <property type="match status" value="1"/>
</dbReference>
<evidence type="ECO:0000313" key="3">
    <source>
        <dbReference type="Proteomes" id="UP000179807"/>
    </source>
</evidence>
<dbReference type="PANTHER" id="PTHR47978">
    <property type="match status" value="1"/>
</dbReference>
<evidence type="ECO:0000256" key="1">
    <source>
        <dbReference type="ARBA" id="ARBA00022741"/>
    </source>
</evidence>
<dbReference type="AlphaFoldDB" id="A0A1J4KWH7"/>
<dbReference type="GO" id="GO:0005525">
    <property type="term" value="F:GTP binding"/>
    <property type="evidence" value="ECO:0007669"/>
    <property type="project" value="InterPro"/>
</dbReference>
<dbReference type="GO" id="GO:0003924">
    <property type="term" value="F:GTPase activity"/>
    <property type="evidence" value="ECO:0007669"/>
    <property type="project" value="InterPro"/>
</dbReference>
<sequence>MTALPSYKMIILGDTGVGKTSLAMRQCRGQFSFQMMPTVGTSHMKTIVNVGGSDIELKIWDTAGQEQFASLVSMYARNSQICLIVASFVDPTSIDNIKIWHDRLLDAGENPPIVVAINKQDMEVGAPMTNDQIRDAIGEKYANVFFVSAKTGDGVESLFVSAATEAHKSMIEQNNKNGVLISEKAQSNRSNSGCC</sequence>
<evidence type="ECO:0000313" key="2">
    <source>
        <dbReference type="EMBL" id="OHT15232.1"/>
    </source>
</evidence>
<dbReference type="Proteomes" id="UP000179807">
    <property type="component" value="Unassembled WGS sequence"/>
</dbReference>
<name>A0A1J4KWH7_9EUKA</name>
<dbReference type="NCBIfam" id="TIGR00231">
    <property type="entry name" value="small_GTP"/>
    <property type="match status" value="1"/>
</dbReference>
<proteinExistence type="predicted"/>
<protein>
    <submittedName>
        <fullName evidence="2">Small GTP-binding protein</fullName>
    </submittedName>
</protein>
<dbReference type="SMART" id="SM00173">
    <property type="entry name" value="RAS"/>
    <property type="match status" value="1"/>
</dbReference>
<dbReference type="InterPro" id="IPR027417">
    <property type="entry name" value="P-loop_NTPase"/>
</dbReference>
<comment type="caution">
    <text evidence="2">The sequence shown here is derived from an EMBL/GenBank/DDBJ whole genome shotgun (WGS) entry which is preliminary data.</text>
</comment>
<gene>
    <name evidence="2" type="ORF">TRFO_14255</name>
</gene>
<dbReference type="SMART" id="SM00174">
    <property type="entry name" value="RHO"/>
    <property type="match status" value="1"/>
</dbReference>
<dbReference type="SMART" id="SM00175">
    <property type="entry name" value="RAB"/>
    <property type="match status" value="1"/>
</dbReference>
<dbReference type="PRINTS" id="PR00449">
    <property type="entry name" value="RASTRNSFRMNG"/>
</dbReference>